<dbReference type="PANTHER" id="PTHR32440">
    <property type="entry name" value="PHOSPHATASE DCR2-RELATED-RELATED"/>
    <property type="match status" value="1"/>
</dbReference>
<evidence type="ECO:0000313" key="2">
    <source>
        <dbReference type="EMBL" id="GAP42458.1"/>
    </source>
</evidence>
<dbReference type="AlphaFoldDB" id="A0A0S7BPL2"/>
<reference evidence="2" key="1">
    <citation type="journal article" date="2015" name="Genome Announc.">
        <title>Draft Genome Sequence of Bacteroidales Strain TBC1, a Novel Isolate from a Methanogenic Wastewater Treatment System.</title>
        <authorList>
            <person name="Tourlousse D.M."/>
            <person name="Matsuura N."/>
            <person name="Sun L."/>
            <person name="Toyonaga M."/>
            <person name="Kuroda K."/>
            <person name="Ohashi A."/>
            <person name="Cruz R."/>
            <person name="Yamaguchi T."/>
            <person name="Sekiguchi Y."/>
        </authorList>
    </citation>
    <scope>NUCLEOTIDE SEQUENCE [LARGE SCALE GENOMIC DNA]</scope>
    <source>
        <strain evidence="2">TBC1</strain>
    </source>
</reference>
<evidence type="ECO:0000259" key="1">
    <source>
        <dbReference type="PROSITE" id="PS51820"/>
    </source>
</evidence>
<dbReference type="STRING" id="1678841.TBC1_11587"/>
<dbReference type="EMBL" id="DF968182">
    <property type="protein sequence ID" value="GAP42458.1"/>
    <property type="molecule type" value="Genomic_DNA"/>
</dbReference>
<name>A0A0S7BPL2_9BACT</name>
<dbReference type="SUPFAM" id="SSF56988">
    <property type="entry name" value="Anthrax protective antigen"/>
    <property type="match status" value="1"/>
</dbReference>
<dbReference type="GO" id="GO:0016788">
    <property type="term" value="F:hydrolase activity, acting on ester bonds"/>
    <property type="evidence" value="ECO:0007669"/>
    <property type="project" value="TreeGrafter"/>
</dbReference>
<dbReference type="PANTHER" id="PTHR32440:SF11">
    <property type="entry name" value="METALLOPHOSPHOESTERASE DOMAIN-CONTAINING PROTEIN"/>
    <property type="match status" value="1"/>
</dbReference>
<dbReference type="Pfam" id="PF07691">
    <property type="entry name" value="PA14"/>
    <property type="match status" value="1"/>
</dbReference>
<dbReference type="GO" id="GO:0005737">
    <property type="term" value="C:cytoplasm"/>
    <property type="evidence" value="ECO:0007669"/>
    <property type="project" value="TreeGrafter"/>
</dbReference>
<dbReference type="RefSeq" id="WP_062038273.1">
    <property type="nucleotide sequence ID" value="NZ_DF968182.1"/>
</dbReference>
<proteinExistence type="predicted"/>
<dbReference type="Proteomes" id="UP000053091">
    <property type="component" value="Unassembled WGS sequence"/>
</dbReference>
<dbReference type="Pfam" id="PF00149">
    <property type="entry name" value="Metallophos"/>
    <property type="match status" value="1"/>
</dbReference>
<keyword evidence="3" id="KW-1185">Reference proteome</keyword>
<dbReference type="PATRIC" id="fig|1678841.3.peg.667"/>
<gene>
    <name evidence="2" type="ORF">TBC1_11587</name>
</gene>
<dbReference type="InterPro" id="IPR037524">
    <property type="entry name" value="PA14/GLEYA"/>
</dbReference>
<dbReference type="PROSITE" id="PS51820">
    <property type="entry name" value="PA14"/>
    <property type="match status" value="1"/>
</dbReference>
<evidence type="ECO:0000313" key="3">
    <source>
        <dbReference type="Proteomes" id="UP000053091"/>
    </source>
</evidence>
<dbReference type="InterPro" id="IPR029052">
    <property type="entry name" value="Metallo-depent_PP-like"/>
</dbReference>
<organism evidence="2">
    <name type="scientific">Lentimicrobium saccharophilum</name>
    <dbReference type="NCBI Taxonomy" id="1678841"/>
    <lineage>
        <taxon>Bacteria</taxon>
        <taxon>Pseudomonadati</taxon>
        <taxon>Bacteroidota</taxon>
        <taxon>Bacteroidia</taxon>
        <taxon>Bacteroidales</taxon>
        <taxon>Lentimicrobiaceae</taxon>
        <taxon>Lentimicrobium</taxon>
    </lineage>
</organism>
<dbReference type="SUPFAM" id="SSF56300">
    <property type="entry name" value="Metallo-dependent phosphatases"/>
    <property type="match status" value="1"/>
</dbReference>
<protein>
    <submittedName>
        <fullName evidence="2">Protein containing PA14 domain</fullName>
    </submittedName>
</protein>
<dbReference type="Gene3D" id="3.90.182.10">
    <property type="entry name" value="Toxin - Anthrax Protective Antigen,domain 1"/>
    <property type="match status" value="1"/>
</dbReference>
<dbReference type="CDD" id="cd07383">
    <property type="entry name" value="MPP_Dcr2"/>
    <property type="match status" value="1"/>
</dbReference>
<feature type="domain" description="PA14" evidence="1">
    <location>
        <begin position="349"/>
        <end position="492"/>
    </location>
</feature>
<dbReference type="Gene3D" id="3.60.21.10">
    <property type="match status" value="1"/>
</dbReference>
<accession>A0A0S7BPL2</accession>
<dbReference type="InterPro" id="IPR011658">
    <property type="entry name" value="PA14_dom"/>
</dbReference>
<dbReference type="SMART" id="SM00758">
    <property type="entry name" value="PA14"/>
    <property type="match status" value="1"/>
</dbReference>
<dbReference type="InterPro" id="IPR004843">
    <property type="entry name" value="Calcineurin-like_PHP"/>
</dbReference>
<sequence>MSIPSFIHFRTRWPMSLLLLLWCGFSAAQNSAVLRFRHGEPFKIVQFTDVHWDNTQPNCAETASVIKHVLAAEKPDLIILTGDIVTYSPAAKGWDAIAAIMSESGIPWAVTLGNHDDEPGLSRSEIFDLLEPKKGFIAQKGPEEISGTGNYILEIKASDSDKTSALIYCIDSHSYPEDKKLGSYDWVKFDQIEWYRKQSRKFTEVNGGNPLPALAYFHIPTPEYKEVYDSKSSLGEKNEGVASPLLNSGLITSMIEMGDVMGTFTGHDHENNYIALYHSLALAYGQVTGVNAYGKFERGARVVEISEGAHSFNTWIRTNSGVSFPYNFPFGGTYDESAYDFLKAEQLSDMKPGISFSYFEGEFKSTDDFTGSEPVKNGLVREITLEPRQAEDHFGFEFNAWIEIPEKGLYRFSTYSDDGSRLYIGGKLVVDNDGSHSARRKEGAVALEKGLHQFKLLYFDDYMGQTLEAGISGLTFREKPVTGAMLFIPETKSKPDHKK</sequence>